<evidence type="ECO:0000313" key="2">
    <source>
        <dbReference type="EMBL" id="CAI9161916.1"/>
    </source>
</evidence>
<dbReference type="Proteomes" id="UP001176941">
    <property type="component" value="Chromosome 20"/>
</dbReference>
<gene>
    <name evidence="2" type="ORF">MRATA1EN1_LOCUS10878</name>
</gene>
<protein>
    <submittedName>
        <fullName evidence="2">Uncharacterized protein</fullName>
    </submittedName>
</protein>
<evidence type="ECO:0000313" key="3">
    <source>
        <dbReference type="Proteomes" id="UP001176941"/>
    </source>
</evidence>
<dbReference type="EMBL" id="OX459956">
    <property type="protein sequence ID" value="CAI9161916.1"/>
    <property type="molecule type" value="Genomic_DNA"/>
</dbReference>
<sequence>MRLAPLFQLGLRNPVCLLSPGWSPFSPDSSSVSQSHKRENLGKSGAAWRLTIKDPHQTRRDERVLGALHEGLSKEEMEDLRPPCTFAASPHRLARSQLPATGLLSRRKGESRPQP</sequence>
<evidence type="ECO:0000256" key="1">
    <source>
        <dbReference type="SAM" id="MobiDB-lite"/>
    </source>
</evidence>
<organism evidence="2 3">
    <name type="scientific">Rangifer tarandus platyrhynchus</name>
    <name type="common">Svalbard reindeer</name>
    <dbReference type="NCBI Taxonomy" id="3082113"/>
    <lineage>
        <taxon>Eukaryota</taxon>
        <taxon>Metazoa</taxon>
        <taxon>Chordata</taxon>
        <taxon>Craniata</taxon>
        <taxon>Vertebrata</taxon>
        <taxon>Euteleostomi</taxon>
        <taxon>Mammalia</taxon>
        <taxon>Eutheria</taxon>
        <taxon>Laurasiatheria</taxon>
        <taxon>Artiodactyla</taxon>
        <taxon>Ruminantia</taxon>
        <taxon>Pecora</taxon>
        <taxon>Cervidae</taxon>
        <taxon>Odocoileinae</taxon>
        <taxon>Rangifer</taxon>
    </lineage>
</organism>
<feature type="region of interest" description="Disordered" evidence="1">
    <location>
        <begin position="86"/>
        <end position="115"/>
    </location>
</feature>
<feature type="region of interest" description="Disordered" evidence="1">
    <location>
        <begin position="24"/>
        <end position="49"/>
    </location>
</feature>
<proteinExistence type="predicted"/>
<accession>A0ABN8YMT4</accession>
<name>A0ABN8YMT4_RANTA</name>
<keyword evidence="3" id="KW-1185">Reference proteome</keyword>
<reference evidence="2" key="1">
    <citation type="submission" date="2023-04" db="EMBL/GenBank/DDBJ databases">
        <authorList>
            <consortium name="ELIXIR-Norway"/>
        </authorList>
    </citation>
    <scope>NUCLEOTIDE SEQUENCE [LARGE SCALE GENOMIC DNA]</scope>
</reference>
<feature type="compositionally biased region" description="Low complexity" evidence="1">
    <location>
        <begin position="24"/>
        <end position="34"/>
    </location>
</feature>